<dbReference type="WBParaSite" id="L893_g13465.t1">
    <property type="protein sequence ID" value="L893_g13465.t1"/>
    <property type="gene ID" value="L893_g13465"/>
</dbReference>
<feature type="domain" description="Zinc finger PHD-type" evidence="5">
    <location>
        <begin position="290"/>
        <end position="337"/>
    </location>
</feature>
<keyword evidence="2" id="KW-0863">Zinc-finger</keyword>
<evidence type="ECO:0000313" key="7">
    <source>
        <dbReference type="WBParaSite" id="L893_g13465.t1"/>
    </source>
</evidence>
<name>A0A1I7Y7A0_9BILA</name>
<protein>
    <submittedName>
        <fullName evidence="7">PHD domain-containing protein</fullName>
    </submittedName>
</protein>
<dbReference type="SUPFAM" id="SSF57903">
    <property type="entry name" value="FYVE/PHD zinc finger"/>
    <property type="match status" value="2"/>
</dbReference>
<sequence>MQNGQVSKQYAKSLLEKLTKRKPDDLVLPLHFGDCGLNESHIDVMRTLTTPKEVSDIESQGVVAQTIQMMEGEKAKEMKEIRAALLKELTKARQAEDTCEKVFRDNLRQEDAWTVWRQVHLQSWLDSQWMNRLRLELGCCRDFCSYLQKLTSNELSVEASYHFLLKVKKIFAYSVFLTEDSPMKFLLTTRIDTIKMFMEEMWKLFSYDRGYYSFFEIVCGRQDLNELAEGKILKLSLSEHSFEEVFDCKWIYQYKLSRQMRRHMDLVYEPHVELLLRLRTVNSSRPVEQTCQCGEKKLTSSVVTCYLCHSTFHSQCISWEPALNTLPKGIYLCQRCLRGKRPSICIMSCMLQSPCYETTIYNTYEYQMIHWFVDYSMKVCDELKSALQSCSNALDDKEEADRLERLIMKYLSLQCHNRSVNKVLVRHPFFKGSLLHDTEILDEVKQRHNGQRNPPKEIFANSHWTEPAVEDHRADGTPWCDEQQNPVARNCAHHHCLQPFAEQILWIQCTRCRKWFHYVCARVTIQSVESSKHWECERCGAAPSPRTSVPKSRKRRRAH</sequence>
<evidence type="ECO:0000259" key="5">
    <source>
        <dbReference type="SMART" id="SM00249"/>
    </source>
</evidence>
<evidence type="ECO:0000256" key="2">
    <source>
        <dbReference type="ARBA" id="ARBA00022771"/>
    </source>
</evidence>
<evidence type="ECO:0000256" key="3">
    <source>
        <dbReference type="ARBA" id="ARBA00022833"/>
    </source>
</evidence>
<dbReference type="InterPro" id="IPR011011">
    <property type="entry name" value="Znf_FYVE_PHD"/>
</dbReference>
<accession>A0A1I7Y7A0</accession>
<dbReference type="SMART" id="SM00249">
    <property type="entry name" value="PHD"/>
    <property type="match status" value="2"/>
</dbReference>
<proteinExistence type="predicted"/>
<dbReference type="InterPro" id="IPR001965">
    <property type="entry name" value="Znf_PHD"/>
</dbReference>
<feature type="domain" description="Zinc finger PHD-type" evidence="5">
    <location>
        <begin position="490"/>
        <end position="540"/>
    </location>
</feature>
<feature type="region of interest" description="Disordered" evidence="4">
    <location>
        <begin position="538"/>
        <end position="559"/>
    </location>
</feature>
<dbReference type="Gene3D" id="3.30.40.10">
    <property type="entry name" value="Zinc/RING finger domain, C3HC4 (zinc finger)"/>
    <property type="match status" value="2"/>
</dbReference>
<dbReference type="GO" id="GO:0008270">
    <property type="term" value="F:zinc ion binding"/>
    <property type="evidence" value="ECO:0007669"/>
    <property type="project" value="UniProtKB-KW"/>
</dbReference>
<reference evidence="7" key="1">
    <citation type="submission" date="2016-11" db="UniProtKB">
        <authorList>
            <consortium name="WormBaseParasite"/>
        </authorList>
    </citation>
    <scope>IDENTIFICATION</scope>
</reference>
<evidence type="ECO:0000256" key="1">
    <source>
        <dbReference type="ARBA" id="ARBA00022723"/>
    </source>
</evidence>
<keyword evidence="1" id="KW-0479">Metal-binding</keyword>
<evidence type="ECO:0000313" key="6">
    <source>
        <dbReference type="Proteomes" id="UP000095287"/>
    </source>
</evidence>
<dbReference type="AlphaFoldDB" id="A0A1I7Y7A0"/>
<organism evidence="6 7">
    <name type="scientific">Steinernema glaseri</name>
    <dbReference type="NCBI Taxonomy" id="37863"/>
    <lineage>
        <taxon>Eukaryota</taxon>
        <taxon>Metazoa</taxon>
        <taxon>Ecdysozoa</taxon>
        <taxon>Nematoda</taxon>
        <taxon>Chromadorea</taxon>
        <taxon>Rhabditida</taxon>
        <taxon>Tylenchina</taxon>
        <taxon>Panagrolaimomorpha</taxon>
        <taxon>Strongyloidoidea</taxon>
        <taxon>Steinernematidae</taxon>
        <taxon>Steinernema</taxon>
    </lineage>
</organism>
<dbReference type="Proteomes" id="UP000095287">
    <property type="component" value="Unplaced"/>
</dbReference>
<dbReference type="InterPro" id="IPR013083">
    <property type="entry name" value="Znf_RING/FYVE/PHD"/>
</dbReference>
<keyword evidence="6" id="KW-1185">Reference proteome</keyword>
<evidence type="ECO:0000256" key="4">
    <source>
        <dbReference type="SAM" id="MobiDB-lite"/>
    </source>
</evidence>
<keyword evidence="3" id="KW-0862">Zinc</keyword>